<dbReference type="RefSeq" id="WP_163490185.1">
    <property type="nucleotide sequence ID" value="NZ_JACVEL010000003.1"/>
</dbReference>
<protein>
    <recommendedName>
        <fullName evidence="3">Outer membrane protein beta-barrel domain-containing protein</fullName>
    </recommendedName>
</protein>
<keyword evidence="1 2" id="KW-0732">Signal</keyword>
<evidence type="ECO:0000256" key="1">
    <source>
        <dbReference type="ARBA" id="ARBA00022729"/>
    </source>
</evidence>
<dbReference type="AlphaFoldDB" id="A0A8J6P5B1"/>
<feature type="domain" description="Outer membrane protein beta-barrel" evidence="3">
    <location>
        <begin position="13"/>
        <end position="184"/>
    </location>
</feature>
<name>A0A8J6P5B1_9FLAO</name>
<dbReference type="Pfam" id="PF13505">
    <property type="entry name" value="OMP_b-brl"/>
    <property type="match status" value="1"/>
</dbReference>
<evidence type="ECO:0000313" key="4">
    <source>
        <dbReference type="EMBL" id="MBC9812062.1"/>
    </source>
</evidence>
<comment type="caution">
    <text evidence="4">The sequence shown here is derived from an EMBL/GenBank/DDBJ whole genome shotgun (WGS) entry which is preliminary data.</text>
</comment>
<feature type="signal peptide" evidence="2">
    <location>
        <begin position="1"/>
        <end position="25"/>
    </location>
</feature>
<accession>A0A8J6P5B1</accession>
<dbReference type="EMBL" id="JACVEL010000003">
    <property type="protein sequence ID" value="MBC9812062.1"/>
    <property type="molecule type" value="Genomic_DNA"/>
</dbReference>
<gene>
    <name evidence="4" type="ORF">H9Y05_06170</name>
</gene>
<sequence>MARKKEKISVRILLLFCLFGSTAMSQQPGYINPGLLSASTTLSPAVMLNRSEVNYYVTGFLEGRIDKHISLRGELHYMLGNANDKFLKNNLRSTFGIQYGIPFGNFELHVGFAPGFSVMQSTIDPSNTEFTPSAQFNFGARFYVWKLFHFFTNISYVHSKMNNLDRVNGMSDELMFSVGLGLNFQVLKKYRQQQ</sequence>
<organism evidence="4 5">
    <name type="scientific">Taishania pollutisoli</name>
    <dbReference type="NCBI Taxonomy" id="2766479"/>
    <lineage>
        <taxon>Bacteria</taxon>
        <taxon>Pseudomonadati</taxon>
        <taxon>Bacteroidota</taxon>
        <taxon>Flavobacteriia</taxon>
        <taxon>Flavobacteriales</taxon>
        <taxon>Crocinitomicaceae</taxon>
        <taxon>Taishania</taxon>
    </lineage>
</organism>
<proteinExistence type="predicted"/>
<evidence type="ECO:0000313" key="5">
    <source>
        <dbReference type="Proteomes" id="UP000652681"/>
    </source>
</evidence>
<feature type="chain" id="PRO_5035271589" description="Outer membrane protein beta-barrel domain-containing protein" evidence="2">
    <location>
        <begin position="26"/>
        <end position="194"/>
    </location>
</feature>
<keyword evidence="5" id="KW-1185">Reference proteome</keyword>
<dbReference type="InterPro" id="IPR027385">
    <property type="entry name" value="Beta-barrel_OMP"/>
</dbReference>
<evidence type="ECO:0000256" key="2">
    <source>
        <dbReference type="SAM" id="SignalP"/>
    </source>
</evidence>
<evidence type="ECO:0000259" key="3">
    <source>
        <dbReference type="Pfam" id="PF13505"/>
    </source>
</evidence>
<dbReference type="Proteomes" id="UP000652681">
    <property type="component" value="Unassembled WGS sequence"/>
</dbReference>
<reference evidence="4" key="1">
    <citation type="submission" date="2020-09" db="EMBL/GenBank/DDBJ databases">
        <title>Taishania pollutisoli gen. nov., sp. nov., Isolated from Tetrabromobisphenol A-Contaminated Soil.</title>
        <authorList>
            <person name="Chen Q."/>
        </authorList>
    </citation>
    <scope>NUCLEOTIDE SEQUENCE</scope>
    <source>
        <strain evidence="4">CZZ-1</strain>
    </source>
</reference>